<feature type="transmembrane region" description="Helical" evidence="12">
    <location>
        <begin position="210"/>
        <end position="231"/>
    </location>
</feature>
<evidence type="ECO:0000313" key="14">
    <source>
        <dbReference type="EMBL" id="UYH51161.1"/>
    </source>
</evidence>
<feature type="transmembrane region" description="Helical" evidence="12">
    <location>
        <begin position="238"/>
        <end position="255"/>
    </location>
</feature>
<keyword evidence="7 12" id="KW-1133">Transmembrane helix</keyword>
<evidence type="ECO:0000256" key="1">
    <source>
        <dbReference type="ARBA" id="ARBA00004651"/>
    </source>
</evidence>
<name>A0ABY6GI18_9PROT</name>
<protein>
    <submittedName>
        <fullName evidence="14">Sodium:proton antiporter</fullName>
    </submittedName>
</protein>
<evidence type="ECO:0000256" key="2">
    <source>
        <dbReference type="ARBA" id="ARBA00007367"/>
    </source>
</evidence>
<evidence type="ECO:0000313" key="15">
    <source>
        <dbReference type="Proteomes" id="UP001163831"/>
    </source>
</evidence>
<keyword evidence="8" id="KW-0915">Sodium</keyword>
<feature type="domain" description="Cation/H+ exchanger transmembrane" evidence="13">
    <location>
        <begin position="13"/>
        <end position="408"/>
    </location>
</feature>
<reference evidence="14" key="1">
    <citation type="submission" date="2022-10" db="EMBL/GenBank/DDBJ databases">
        <title>Candidatus Kirkpatrella diaphorinas gen. nov., sp. nov., an uncultured endosymbiont identified in a population of Diaphorina citri from Hawaii.</title>
        <authorList>
            <person name="Henry E.M."/>
            <person name="Carlson C.R."/>
            <person name="Kuo Y.-W."/>
        </authorList>
    </citation>
    <scope>NUCLEOTIDE SEQUENCE</scope>
    <source>
        <strain evidence="14">CADCRV1</strain>
    </source>
</reference>
<accession>A0ABY6GI18</accession>
<keyword evidence="11" id="KW-0739">Sodium transport</keyword>
<dbReference type="EMBL" id="CP107052">
    <property type="protein sequence ID" value="UYH51161.1"/>
    <property type="molecule type" value="Genomic_DNA"/>
</dbReference>
<dbReference type="PANTHER" id="PTHR10110">
    <property type="entry name" value="SODIUM/HYDROGEN EXCHANGER"/>
    <property type="match status" value="1"/>
</dbReference>
<keyword evidence="15" id="KW-1185">Reference proteome</keyword>
<feature type="transmembrane region" description="Helical" evidence="12">
    <location>
        <begin position="32"/>
        <end position="48"/>
    </location>
</feature>
<evidence type="ECO:0000256" key="6">
    <source>
        <dbReference type="ARBA" id="ARBA00022692"/>
    </source>
</evidence>
<feature type="transmembrane region" description="Helical" evidence="12">
    <location>
        <begin position="320"/>
        <end position="341"/>
    </location>
</feature>
<proteinExistence type="inferred from homology"/>
<sequence length="417" mass="44215">MTSLGLFASLLCLATLLGIVNARTLKLPDTIGILLYALCLSIFIRVLDTMMPQLDLHSLPSRIIALADLPGNLLNGALSFLLFAGALHVDVEQIARKKWQVGALAIIGTILSVGFLSGAMWLGGQILHVNLPFLWCLLLGAIIAPTDPVSVIGMLRQLGLPASLRAVFAGESLLNDGVAIVIFGLAMSVISGQESHISFGLTVEYFALEAVGGALLGGLAGALGAFCWRLARRPQLQLLVSLSIATGAFSLAQALEMSGPIAVVVAGFCLAGRYAQKQLNAETRQMLLAFWDLIDEILNALLFMLIGLTVFSILPQRHSVTLLLLGIPLSILARAASVYLATLPVYLSGAGRLRTLIILTWGGLRGGISLSLALSLPGGTMRETLTPICYGIVVFTILAQGLTMAPVALRLYPETRR</sequence>
<evidence type="ECO:0000256" key="4">
    <source>
        <dbReference type="ARBA" id="ARBA00022449"/>
    </source>
</evidence>
<dbReference type="RefSeq" id="WP_319806755.1">
    <property type="nucleotide sequence ID" value="NZ_CP107052.1"/>
</dbReference>
<evidence type="ECO:0000256" key="9">
    <source>
        <dbReference type="ARBA" id="ARBA00023065"/>
    </source>
</evidence>
<feature type="transmembrane region" description="Helical" evidence="12">
    <location>
        <begin position="297"/>
        <end position="314"/>
    </location>
</feature>
<feature type="transmembrane region" description="Helical" evidence="12">
    <location>
        <begin position="388"/>
        <end position="412"/>
    </location>
</feature>
<evidence type="ECO:0000256" key="12">
    <source>
        <dbReference type="SAM" id="Phobius"/>
    </source>
</evidence>
<dbReference type="Pfam" id="PF00999">
    <property type="entry name" value="Na_H_Exchanger"/>
    <property type="match status" value="1"/>
</dbReference>
<dbReference type="PANTHER" id="PTHR10110:SF195">
    <property type="entry name" value="NA(+)_H(+) ANTIPORTER NHAS2"/>
    <property type="match status" value="1"/>
</dbReference>
<comment type="subcellular location">
    <subcellularLocation>
        <location evidence="1">Cell membrane</location>
        <topology evidence="1">Multi-pass membrane protein</topology>
    </subcellularLocation>
</comment>
<organism evidence="14 15">
    <name type="scientific">Candidatus Kirkpatrickella diaphorinae</name>
    <dbReference type="NCBI Taxonomy" id="2984322"/>
    <lineage>
        <taxon>Bacteria</taxon>
        <taxon>Pseudomonadati</taxon>
        <taxon>Pseudomonadota</taxon>
        <taxon>Alphaproteobacteria</taxon>
        <taxon>Acetobacterales</taxon>
        <taxon>Acetobacteraceae</taxon>
        <taxon>Candidatus Kirkpatrickella</taxon>
    </lineage>
</organism>
<keyword evidence="9" id="KW-0406">Ion transport</keyword>
<evidence type="ECO:0000256" key="10">
    <source>
        <dbReference type="ARBA" id="ARBA00023136"/>
    </source>
</evidence>
<evidence type="ECO:0000256" key="11">
    <source>
        <dbReference type="ARBA" id="ARBA00023201"/>
    </source>
</evidence>
<keyword evidence="6 12" id="KW-0812">Transmembrane</keyword>
<dbReference type="Gene3D" id="6.10.140.1330">
    <property type="match status" value="1"/>
</dbReference>
<dbReference type="InterPro" id="IPR006153">
    <property type="entry name" value="Cation/H_exchanger_TM"/>
</dbReference>
<dbReference type="InterPro" id="IPR018422">
    <property type="entry name" value="Cation/H_exchanger_CPA1"/>
</dbReference>
<feature type="transmembrane region" description="Helical" evidence="12">
    <location>
        <begin position="167"/>
        <end position="190"/>
    </location>
</feature>
<evidence type="ECO:0000256" key="7">
    <source>
        <dbReference type="ARBA" id="ARBA00022989"/>
    </source>
</evidence>
<evidence type="ECO:0000256" key="5">
    <source>
        <dbReference type="ARBA" id="ARBA00022475"/>
    </source>
</evidence>
<keyword evidence="4" id="KW-0050">Antiport</keyword>
<dbReference type="Proteomes" id="UP001163831">
    <property type="component" value="Chromosome"/>
</dbReference>
<keyword evidence="3" id="KW-0813">Transport</keyword>
<feature type="transmembrane region" description="Helical" evidence="12">
    <location>
        <begin position="353"/>
        <end position="376"/>
    </location>
</feature>
<evidence type="ECO:0000256" key="8">
    <source>
        <dbReference type="ARBA" id="ARBA00023053"/>
    </source>
</evidence>
<comment type="similarity">
    <text evidence="2">Belongs to the monovalent cation:proton antiporter 1 (CPA1) transporter (TC 2.A.36) family.</text>
</comment>
<keyword evidence="10 12" id="KW-0472">Membrane</keyword>
<feature type="transmembrane region" description="Helical" evidence="12">
    <location>
        <begin position="101"/>
        <end position="120"/>
    </location>
</feature>
<evidence type="ECO:0000256" key="3">
    <source>
        <dbReference type="ARBA" id="ARBA00022448"/>
    </source>
</evidence>
<feature type="transmembrane region" description="Helical" evidence="12">
    <location>
        <begin position="132"/>
        <end position="155"/>
    </location>
</feature>
<gene>
    <name evidence="14" type="ORF">N5W20_08745</name>
</gene>
<keyword evidence="5" id="KW-1003">Cell membrane</keyword>
<evidence type="ECO:0000259" key="13">
    <source>
        <dbReference type="Pfam" id="PF00999"/>
    </source>
</evidence>